<feature type="active site" description="Proton donor" evidence="4">
    <location>
        <position position="216"/>
    </location>
</feature>
<feature type="site" description="Important for catalytic activity, responsible for pKa modulation of the active site Glu and correct orientation of both the proton donor and substrate" evidence="5">
    <location>
        <position position="156"/>
    </location>
</feature>
<dbReference type="OrthoDB" id="9801455at2"/>
<keyword evidence="2 6" id="KW-0378">Hydrolase</keyword>
<organism evidence="8 9">
    <name type="scientific">Microbacterium protaetiae</name>
    <dbReference type="NCBI Taxonomy" id="2509458"/>
    <lineage>
        <taxon>Bacteria</taxon>
        <taxon>Bacillati</taxon>
        <taxon>Actinomycetota</taxon>
        <taxon>Actinomycetes</taxon>
        <taxon>Micrococcales</taxon>
        <taxon>Microbacteriaceae</taxon>
        <taxon>Microbacterium</taxon>
    </lineage>
</organism>
<keyword evidence="9" id="KW-1185">Reference proteome</keyword>
<evidence type="ECO:0000256" key="4">
    <source>
        <dbReference type="PIRSR" id="PIRSR606710-1"/>
    </source>
</evidence>
<sequence length="530" mass="56036">MTDAAPNGATTGGALFVSDAAPNAATTGRYRNPVLPGCHPDPSICRAGDTFYLVTSSFEYLPGLPVHRSTNLVDWEPIGHVIHRPGQLGLRGIPSSKGLYAPTIRYHDGLFYVTCTVVAPPDGSWTGRTGHFLATARDPAGPWSQPLWFDQLPGIDPSLTFDGDRVWLCGNRVAQPGLWPGQADIWLVELDPASFAPIGDLHWIWRGALDGAGYAEGPHIIAHPDGGWMLLAAEGGTNRDHSVCVAYAEAITGPYRGDPGNPRLTHRDLGDRSPIADVGHADLVEDATGRWWATVLGVQTIGDGNGLLGRQTHLVPVEWERARPLFAPGTGRVQPVVDAAGVPDQAAWPDEIRDDFDAPALDRAWNGVGRFPAEFADTTARPGFVRLAASRTEPTDVGTLAFLGRRLPAHRTRVSARIDLDGEVRGGLLLRTSEAAVLEASVDAGGAARVVVGGRVVAGAEGLPTRGCEVVIDVDGLSAAVRVGEVELGRVDVSALATGGTSMFVGTWTGPFAVGTGHVDVAEVTLRTRP</sequence>
<evidence type="ECO:0000256" key="6">
    <source>
        <dbReference type="RuleBase" id="RU361187"/>
    </source>
</evidence>
<comment type="similarity">
    <text evidence="1 6">Belongs to the glycosyl hydrolase 43 family.</text>
</comment>
<dbReference type="GO" id="GO:0004553">
    <property type="term" value="F:hydrolase activity, hydrolyzing O-glycosyl compounds"/>
    <property type="evidence" value="ECO:0007669"/>
    <property type="project" value="InterPro"/>
</dbReference>
<evidence type="ECO:0000256" key="1">
    <source>
        <dbReference type="ARBA" id="ARBA00009865"/>
    </source>
</evidence>
<dbReference type="InterPro" id="IPR023296">
    <property type="entry name" value="Glyco_hydro_beta-prop_sf"/>
</dbReference>
<evidence type="ECO:0000256" key="3">
    <source>
        <dbReference type="ARBA" id="ARBA00023295"/>
    </source>
</evidence>
<protein>
    <submittedName>
        <fullName evidence="8">Glycoside hydrolase family 43 protein</fullName>
    </submittedName>
</protein>
<dbReference type="InterPro" id="IPR006710">
    <property type="entry name" value="Glyco_hydro_43"/>
</dbReference>
<dbReference type="PANTHER" id="PTHR42812">
    <property type="entry name" value="BETA-XYLOSIDASE"/>
    <property type="match status" value="1"/>
</dbReference>
<dbReference type="GO" id="GO:0005975">
    <property type="term" value="P:carbohydrate metabolic process"/>
    <property type="evidence" value="ECO:0007669"/>
    <property type="project" value="InterPro"/>
</dbReference>
<feature type="domain" description="Beta-xylosidase C-terminal Concanavalin A-like" evidence="7">
    <location>
        <begin position="353"/>
        <end position="517"/>
    </location>
</feature>
<keyword evidence="3 6" id="KW-0326">Glycosidase</keyword>
<dbReference type="RefSeq" id="WP_129385583.1">
    <property type="nucleotide sequence ID" value="NZ_CP035494.1"/>
</dbReference>
<evidence type="ECO:0000313" key="8">
    <source>
        <dbReference type="EMBL" id="QAY58914.1"/>
    </source>
</evidence>
<dbReference type="Pfam" id="PF17851">
    <property type="entry name" value="GH43_C2"/>
    <property type="match status" value="1"/>
</dbReference>
<dbReference type="SUPFAM" id="SSF49899">
    <property type="entry name" value="Concanavalin A-like lectins/glucanases"/>
    <property type="match status" value="1"/>
</dbReference>
<dbReference type="AlphaFoldDB" id="A0A4P6EAC6"/>
<dbReference type="Proteomes" id="UP000293995">
    <property type="component" value="Chromosome"/>
</dbReference>
<accession>A0A4P6EAC6</accession>
<evidence type="ECO:0000313" key="9">
    <source>
        <dbReference type="Proteomes" id="UP000293995"/>
    </source>
</evidence>
<dbReference type="KEGG" id="mprt:ET475_02140"/>
<dbReference type="InterPro" id="IPR051795">
    <property type="entry name" value="Glycosyl_Hydrlase_43"/>
</dbReference>
<evidence type="ECO:0000256" key="5">
    <source>
        <dbReference type="PIRSR" id="PIRSR606710-2"/>
    </source>
</evidence>
<evidence type="ECO:0000259" key="7">
    <source>
        <dbReference type="Pfam" id="PF17851"/>
    </source>
</evidence>
<evidence type="ECO:0000256" key="2">
    <source>
        <dbReference type="ARBA" id="ARBA00022801"/>
    </source>
</evidence>
<dbReference type="PANTHER" id="PTHR42812:SF12">
    <property type="entry name" value="BETA-XYLOSIDASE-RELATED"/>
    <property type="match status" value="1"/>
</dbReference>
<dbReference type="InterPro" id="IPR013320">
    <property type="entry name" value="ConA-like_dom_sf"/>
</dbReference>
<feature type="active site" description="Proton acceptor" evidence="4">
    <location>
        <position position="41"/>
    </location>
</feature>
<dbReference type="CDD" id="cd18617">
    <property type="entry name" value="GH43_XynB-like"/>
    <property type="match status" value="1"/>
</dbReference>
<dbReference type="Gene3D" id="2.60.120.200">
    <property type="match status" value="1"/>
</dbReference>
<dbReference type="Gene3D" id="2.115.10.20">
    <property type="entry name" value="Glycosyl hydrolase domain, family 43"/>
    <property type="match status" value="1"/>
</dbReference>
<name>A0A4P6EAC6_9MICO</name>
<dbReference type="Pfam" id="PF04616">
    <property type="entry name" value="Glyco_hydro_43"/>
    <property type="match status" value="1"/>
</dbReference>
<dbReference type="SUPFAM" id="SSF75005">
    <property type="entry name" value="Arabinanase/levansucrase/invertase"/>
    <property type="match status" value="1"/>
</dbReference>
<reference evidence="8 9" key="1">
    <citation type="submission" date="2019-01" db="EMBL/GenBank/DDBJ databases">
        <title>Genome sequencing of strain DFW100M-13.</title>
        <authorList>
            <person name="Heo J."/>
            <person name="Kim S.-J."/>
            <person name="Kim J.-S."/>
            <person name="Hong S.-B."/>
            <person name="Kwon S.-W."/>
        </authorList>
    </citation>
    <scope>NUCLEOTIDE SEQUENCE [LARGE SCALE GENOMIC DNA]</scope>
    <source>
        <strain evidence="8 9">DFW100M-13</strain>
    </source>
</reference>
<proteinExistence type="inferred from homology"/>
<dbReference type="EMBL" id="CP035494">
    <property type="protein sequence ID" value="QAY58914.1"/>
    <property type="molecule type" value="Genomic_DNA"/>
</dbReference>
<dbReference type="InterPro" id="IPR041542">
    <property type="entry name" value="GH43_C2"/>
</dbReference>
<gene>
    <name evidence="8" type="ORF">ET475_02140</name>
</gene>